<proteinExistence type="predicted"/>
<keyword evidence="2" id="KW-1185">Reference proteome</keyword>
<reference evidence="1 2" key="1">
    <citation type="journal article" date="2022" name="DNA Res.">
        <title>Chromosomal-level genome assembly of the orchid tree Bauhinia variegata (Leguminosae; Cercidoideae) supports the allotetraploid origin hypothesis of Bauhinia.</title>
        <authorList>
            <person name="Zhong Y."/>
            <person name="Chen Y."/>
            <person name="Zheng D."/>
            <person name="Pang J."/>
            <person name="Liu Y."/>
            <person name="Luo S."/>
            <person name="Meng S."/>
            <person name="Qian L."/>
            <person name="Wei D."/>
            <person name="Dai S."/>
            <person name="Zhou R."/>
        </authorList>
    </citation>
    <scope>NUCLEOTIDE SEQUENCE [LARGE SCALE GENOMIC DNA]</scope>
    <source>
        <strain evidence="1">BV-YZ2020</strain>
    </source>
</reference>
<protein>
    <submittedName>
        <fullName evidence="1">Uncharacterized protein</fullName>
    </submittedName>
</protein>
<dbReference type="Proteomes" id="UP000828941">
    <property type="component" value="Chromosome 13"/>
</dbReference>
<evidence type="ECO:0000313" key="2">
    <source>
        <dbReference type="Proteomes" id="UP000828941"/>
    </source>
</evidence>
<evidence type="ECO:0000313" key="1">
    <source>
        <dbReference type="EMBL" id="KAI4298176.1"/>
    </source>
</evidence>
<name>A0ACB9KLP7_BAUVA</name>
<gene>
    <name evidence="1" type="ORF">L6164_031767</name>
</gene>
<comment type="caution">
    <text evidence="1">The sequence shown here is derived from an EMBL/GenBank/DDBJ whole genome shotgun (WGS) entry which is preliminary data.</text>
</comment>
<dbReference type="EMBL" id="CM039438">
    <property type="protein sequence ID" value="KAI4298176.1"/>
    <property type="molecule type" value="Genomic_DNA"/>
</dbReference>
<sequence length="100" mass="11448">MAFSLFKSKPSVLVPMVFLLLFGSLCQSSHGFPRYDPEDSSNRRLFGSRGKQLPNCRELVSQNQCSQSSKCRWCRSEDLDDMCFDKAEAWRLPQQVFSCG</sequence>
<organism evidence="1 2">
    <name type="scientific">Bauhinia variegata</name>
    <name type="common">Purple orchid tree</name>
    <name type="synonym">Phanera variegata</name>
    <dbReference type="NCBI Taxonomy" id="167791"/>
    <lineage>
        <taxon>Eukaryota</taxon>
        <taxon>Viridiplantae</taxon>
        <taxon>Streptophyta</taxon>
        <taxon>Embryophyta</taxon>
        <taxon>Tracheophyta</taxon>
        <taxon>Spermatophyta</taxon>
        <taxon>Magnoliopsida</taxon>
        <taxon>eudicotyledons</taxon>
        <taxon>Gunneridae</taxon>
        <taxon>Pentapetalae</taxon>
        <taxon>rosids</taxon>
        <taxon>fabids</taxon>
        <taxon>Fabales</taxon>
        <taxon>Fabaceae</taxon>
        <taxon>Cercidoideae</taxon>
        <taxon>Cercideae</taxon>
        <taxon>Bauhiniinae</taxon>
        <taxon>Bauhinia</taxon>
    </lineage>
</organism>
<accession>A0ACB9KLP7</accession>